<reference evidence="18" key="1">
    <citation type="submission" date="2024-04" db="EMBL/GenBank/DDBJ databases">
        <title>Salinicola lusitanus LLJ914,a marine bacterium isolated from the Okinawa Trough.</title>
        <authorList>
            <person name="Li J."/>
        </authorList>
    </citation>
    <scope>NUCLEOTIDE SEQUENCE [LARGE SCALE GENOMIC DNA]</scope>
</reference>
<evidence type="ECO:0000256" key="4">
    <source>
        <dbReference type="ARBA" id="ARBA00022692"/>
    </source>
</evidence>
<dbReference type="GO" id="GO:0045216">
    <property type="term" value="P:cell-cell junction organization"/>
    <property type="evidence" value="ECO:0007669"/>
    <property type="project" value="UniProtKB-ARBA"/>
</dbReference>
<keyword evidence="11" id="KW-0325">Glycoprotein</keyword>
<evidence type="ECO:0000256" key="6">
    <source>
        <dbReference type="ARBA" id="ARBA00022837"/>
    </source>
</evidence>
<dbReference type="CDD" id="cd11304">
    <property type="entry name" value="Cadherin_repeat"/>
    <property type="match status" value="1"/>
</dbReference>
<proteinExistence type="predicted"/>
<evidence type="ECO:0000256" key="14">
    <source>
        <dbReference type="RuleBase" id="RU004358"/>
    </source>
</evidence>
<dbReference type="PANTHER" id="PTHR24025">
    <property type="entry name" value="DESMOGLEIN FAMILY MEMBER"/>
    <property type="match status" value="1"/>
</dbReference>
<dbReference type="FunFam" id="2.60.40.60:FF:000027">
    <property type="entry name" value="Cadherin 2"/>
    <property type="match status" value="1"/>
</dbReference>
<keyword evidence="6 12" id="KW-0106">Calcium</keyword>
<gene>
    <name evidence="17" type="ORF">WMY93_001314</name>
</gene>
<dbReference type="Gene3D" id="2.60.40.60">
    <property type="entry name" value="Cadherins"/>
    <property type="match status" value="4"/>
</dbReference>
<evidence type="ECO:0000256" key="2">
    <source>
        <dbReference type="ARBA" id="ARBA00004568"/>
    </source>
</evidence>
<dbReference type="EMBL" id="JBBPFD010000001">
    <property type="protein sequence ID" value="KAK7945586.1"/>
    <property type="molecule type" value="Genomic_DNA"/>
</dbReference>
<evidence type="ECO:0000256" key="1">
    <source>
        <dbReference type="ARBA" id="ARBA00004251"/>
    </source>
</evidence>
<dbReference type="GO" id="GO:0030057">
    <property type="term" value="C:desmosome"/>
    <property type="evidence" value="ECO:0007669"/>
    <property type="project" value="UniProtKB-SubCell"/>
</dbReference>
<protein>
    <recommendedName>
        <fullName evidence="16">Cadherin domain-containing protein</fullName>
    </recommendedName>
</protein>
<dbReference type="SMART" id="SM01055">
    <property type="entry name" value="Cadherin_pro"/>
    <property type="match status" value="1"/>
</dbReference>
<evidence type="ECO:0000259" key="16">
    <source>
        <dbReference type="PROSITE" id="PS50268"/>
    </source>
</evidence>
<dbReference type="InterPro" id="IPR000233">
    <property type="entry name" value="Cadherin_Y-type_LIR"/>
</dbReference>
<dbReference type="InterPro" id="IPR002126">
    <property type="entry name" value="Cadherin-like_dom"/>
</dbReference>
<feature type="domain" description="Cadherin" evidence="16">
    <location>
        <begin position="114"/>
        <end position="244"/>
    </location>
</feature>
<sequence>MVLSCVQTCFIPPYLDLNVDYKLPEGTMVTLVEVAECDTKSLQFSCDDPDFTVEKDGALVTVTSVNVNPSGRTFSVVAKDNTGSSVMKVFLHQKPQRNENLLKRTKRRWSPPPFYVQENDDGFSQKKSTRLCLIPQLTMLSINKPVDRERNPQFVMTVNVYRVDTGVLADDPLDIYVNVDDKNDNALSFLHHCNSLSLNSATKAKDKHMVIVQLKDLDGAPGGLTTTGTATITLTDINDNPPTFKQPSPLDFEKTPNIKLEVVAQNKAPLQGSSSQWLTAPVDLTVTNVDEGPEFIPPIKYLTVKENTPNGTVIGTYTAIDPETKSSAGIRYYKGSDPASWISVNRDTGELKVANTIDRESSYVQNGVYNITVKAVDATSKSGMGTVVIQVEDENDNIPKLPTDVLVLCEKKGELGSVLLVAEDKDKSPYAEPFTFSIPPDSDDKWTLTKVNDTAATLQQAKELHLGLHEVKVLVTDLQGSGKVQTVSVRICQCVNGVCPAQKSSITLGSLGWLALLLPLLLLLLLFLLLIFLCVTTHEKMQLDDMTDSGGVLLKSNTEAPGEEVDSSLLTAPNVMVDSGVKGSLVNSGWIGNKSSSSMQENAIYKSNIVTTDTQYTTNFDEQFGMQYGSGNGYLLENGFDSRLFNQDSSLLHTWQTNGRYLDQKLYFMGAEDEGRYANDVVHAYGFEGVGSAAGSVGCCSNFGEESLDFLDTLGPKFKTLADVCSKR</sequence>
<feature type="domain" description="Cadherin" evidence="16">
    <location>
        <begin position="296"/>
        <end position="401"/>
    </location>
</feature>
<keyword evidence="7 13" id="KW-0130">Cell adhesion</keyword>
<evidence type="ECO:0000256" key="12">
    <source>
        <dbReference type="PROSITE-ProRule" id="PRU00043"/>
    </source>
</evidence>
<dbReference type="Gene3D" id="4.10.900.10">
    <property type="entry name" value="TCF3-CBD (Catenin binding domain)"/>
    <property type="match status" value="1"/>
</dbReference>
<dbReference type="SMART" id="SM00112">
    <property type="entry name" value="CA"/>
    <property type="match status" value="2"/>
</dbReference>
<dbReference type="InterPro" id="IPR050971">
    <property type="entry name" value="Cadherin-domain_protein"/>
</dbReference>
<dbReference type="SUPFAM" id="SSF49313">
    <property type="entry name" value="Cadherin-like"/>
    <property type="match status" value="3"/>
</dbReference>
<keyword evidence="3" id="KW-1003">Cell membrane</keyword>
<evidence type="ECO:0000313" key="18">
    <source>
        <dbReference type="Proteomes" id="UP001460270"/>
    </source>
</evidence>
<evidence type="ECO:0000256" key="15">
    <source>
        <dbReference type="SAM" id="Phobius"/>
    </source>
</evidence>
<dbReference type="Pfam" id="PF01049">
    <property type="entry name" value="CADH_Y-type_LIR"/>
    <property type="match status" value="1"/>
</dbReference>
<evidence type="ECO:0000256" key="9">
    <source>
        <dbReference type="ARBA" id="ARBA00022989"/>
    </source>
</evidence>
<dbReference type="PANTHER" id="PTHR24025:SF0">
    <property type="entry name" value="DESMOCOLLIN-2"/>
    <property type="match status" value="1"/>
</dbReference>
<comment type="caution">
    <text evidence="17">The sequence shown here is derived from an EMBL/GenBank/DDBJ whole genome shotgun (WGS) entry which is preliminary data.</text>
</comment>
<keyword evidence="9 15" id="KW-1133">Transmembrane helix</keyword>
<dbReference type="InterPro" id="IPR020894">
    <property type="entry name" value="Cadherin_CS"/>
</dbReference>
<dbReference type="Pfam" id="PF00028">
    <property type="entry name" value="Cadherin"/>
    <property type="match status" value="1"/>
</dbReference>
<keyword evidence="18" id="KW-1185">Reference proteome</keyword>
<comment type="function">
    <text evidence="14">A component of desmosome cell-cell junctions which are required for positive regulation of cellular adhesion. Involved in the interaction of plaque proteins and intermediate filaments mediating cell-cell adhesion.</text>
</comment>
<keyword evidence="5" id="KW-0677">Repeat</keyword>
<accession>A0AAW0Q1G3</accession>
<organism evidence="17 18">
    <name type="scientific">Mugilogobius chulae</name>
    <name type="common">yellowstripe goby</name>
    <dbReference type="NCBI Taxonomy" id="88201"/>
    <lineage>
        <taxon>Eukaryota</taxon>
        <taxon>Metazoa</taxon>
        <taxon>Chordata</taxon>
        <taxon>Craniata</taxon>
        <taxon>Vertebrata</taxon>
        <taxon>Euteleostomi</taxon>
        <taxon>Actinopterygii</taxon>
        <taxon>Neopterygii</taxon>
        <taxon>Teleostei</taxon>
        <taxon>Neoteleostei</taxon>
        <taxon>Acanthomorphata</taxon>
        <taxon>Gobiaria</taxon>
        <taxon>Gobiiformes</taxon>
        <taxon>Gobioidei</taxon>
        <taxon>Gobiidae</taxon>
        <taxon>Gobionellinae</taxon>
        <taxon>Mugilogobius</taxon>
    </lineage>
</organism>
<keyword evidence="10 15" id="KW-0472">Membrane</keyword>
<feature type="transmembrane region" description="Helical" evidence="15">
    <location>
        <begin position="511"/>
        <end position="535"/>
    </location>
</feature>
<dbReference type="Pfam" id="PF08758">
    <property type="entry name" value="Cadherin_pro"/>
    <property type="match status" value="1"/>
</dbReference>
<dbReference type="InterPro" id="IPR015919">
    <property type="entry name" value="Cadherin-like_sf"/>
</dbReference>
<keyword evidence="8" id="KW-0965">Cell junction</keyword>
<dbReference type="PRINTS" id="PR00205">
    <property type="entry name" value="CADHERIN"/>
</dbReference>
<comment type="subcellular location">
    <subcellularLocation>
        <location evidence="2">Cell junction</location>
        <location evidence="2">Desmosome</location>
    </subcellularLocation>
    <subcellularLocation>
        <location evidence="1 13">Cell membrane</location>
        <topology evidence="1 13">Single-pass type I membrane protein</topology>
    </subcellularLocation>
</comment>
<dbReference type="FunFam" id="2.60.40.60:FF:000031">
    <property type="entry name" value="Cadherin 3"/>
    <property type="match status" value="1"/>
</dbReference>
<evidence type="ECO:0000256" key="8">
    <source>
        <dbReference type="ARBA" id="ARBA00022949"/>
    </source>
</evidence>
<dbReference type="AlphaFoldDB" id="A0AAW0Q1G3"/>
<keyword evidence="4 13" id="KW-0812">Transmembrane</keyword>
<evidence type="ECO:0000313" key="17">
    <source>
        <dbReference type="EMBL" id="KAK7945586.1"/>
    </source>
</evidence>
<dbReference type="PROSITE" id="PS50268">
    <property type="entry name" value="CADHERIN_2"/>
    <property type="match status" value="2"/>
</dbReference>
<evidence type="ECO:0000256" key="5">
    <source>
        <dbReference type="ARBA" id="ARBA00022737"/>
    </source>
</evidence>
<evidence type="ECO:0000256" key="7">
    <source>
        <dbReference type="ARBA" id="ARBA00022889"/>
    </source>
</evidence>
<name>A0AAW0Q1G3_9GOBI</name>
<dbReference type="PRINTS" id="PR01818">
    <property type="entry name" value="DESMOCADHERN"/>
</dbReference>
<dbReference type="InterPro" id="IPR027397">
    <property type="entry name" value="Catenin-bd_sf"/>
</dbReference>
<dbReference type="GO" id="GO:0002009">
    <property type="term" value="P:morphogenesis of an epithelium"/>
    <property type="evidence" value="ECO:0007669"/>
    <property type="project" value="UniProtKB-ARBA"/>
</dbReference>
<dbReference type="InterPro" id="IPR009122">
    <property type="entry name" value="Desmosomal_cadherin"/>
</dbReference>
<dbReference type="InterPro" id="IPR014868">
    <property type="entry name" value="Cadherin_pro_dom"/>
</dbReference>
<evidence type="ECO:0000256" key="10">
    <source>
        <dbReference type="ARBA" id="ARBA00023136"/>
    </source>
</evidence>
<dbReference type="PRINTS" id="PR01819">
    <property type="entry name" value="DESMOGLEIN"/>
</dbReference>
<dbReference type="GO" id="GO:0005509">
    <property type="term" value="F:calcium ion binding"/>
    <property type="evidence" value="ECO:0007669"/>
    <property type="project" value="UniProtKB-UniRule"/>
</dbReference>
<evidence type="ECO:0000256" key="3">
    <source>
        <dbReference type="ARBA" id="ARBA00022475"/>
    </source>
</evidence>
<dbReference type="PROSITE" id="PS00232">
    <property type="entry name" value="CADHERIN_1"/>
    <property type="match status" value="2"/>
</dbReference>
<evidence type="ECO:0000256" key="13">
    <source>
        <dbReference type="RuleBase" id="RU003318"/>
    </source>
</evidence>
<dbReference type="GO" id="GO:0007156">
    <property type="term" value="P:homophilic cell adhesion via plasma membrane adhesion molecules"/>
    <property type="evidence" value="ECO:0007669"/>
    <property type="project" value="InterPro"/>
</dbReference>
<dbReference type="GO" id="GO:0005886">
    <property type="term" value="C:plasma membrane"/>
    <property type="evidence" value="ECO:0007669"/>
    <property type="project" value="UniProtKB-SubCell"/>
</dbReference>
<dbReference type="Proteomes" id="UP001460270">
    <property type="component" value="Unassembled WGS sequence"/>
</dbReference>
<evidence type="ECO:0000256" key="11">
    <source>
        <dbReference type="ARBA" id="ARBA00023180"/>
    </source>
</evidence>